<evidence type="ECO:0000313" key="4">
    <source>
        <dbReference type="EMBL" id="RDX49342.1"/>
    </source>
</evidence>
<dbReference type="GO" id="GO:0043399">
    <property type="term" value="F:tRNA adenosine(64)-2'-O-ribosylphosphate transferase activity"/>
    <property type="evidence" value="ECO:0007669"/>
    <property type="project" value="InterPro"/>
</dbReference>
<dbReference type="PANTHER" id="PTHR31811:SF0">
    <property type="entry name" value="TRNA A64-2'-O-RIBOSYLPHOSPHATE TRANSFERASE"/>
    <property type="match status" value="1"/>
</dbReference>
<dbReference type="OrthoDB" id="45256at2759"/>
<dbReference type="PIRSF" id="PIRSF007747">
    <property type="entry name" value="Ribosyl_Ptfrase"/>
    <property type="match status" value="1"/>
</dbReference>
<evidence type="ECO:0000259" key="3">
    <source>
        <dbReference type="Pfam" id="PF17184"/>
    </source>
</evidence>
<dbReference type="AlphaFoldDB" id="A0A371DA28"/>
<dbReference type="Pfam" id="PF17184">
    <property type="entry name" value="Rit1_C"/>
    <property type="match status" value="1"/>
</dbReference>
<keyword evidence="5" id="KW-1185">Reference proteome</keyword>
<dbReference type="GO" id="GO:0005737">
    <property type="term" value="C:cytoplasm"/>
    <property type="evidence" value="ECO:0007669"/>
    <property type="project" value="TreeGrafter"/>
</dbReference>
<organism evidence="4 5">
    <name type="scientific">Lentinus brumalis</name>
    <dbReference type="NCBI Taxonomy" id="2498619"/>
    <lineage>
        <taxon>Eukaryota</taxon>
        <taxon>Fungi</taxon>
        <taxon>Dikarya</taxon>
        <taxon>Basidiomycota</taxon>
        <taxon>Agaricomycotina</taxon>
        <taxon>Agaricomycetes</taxon>
        <taxon>Polyporales</taxon>
        <taxon>Polyporaceae</taxon>
        <taxon>Lentinus</taxon>
    </lineage>
</organism>
<evidence type="ECO:0000259" key="2">
    <source>
        <dbReference type="Pfam" id="PF04179"/>
    </source>
</evidence>
<dbReference type="InterPro" id="IPR033421">
    <property type="entry name" value="Rit1_DUSP-like"/>
</dbReference>
<feature type="domain" description="Rit1 DUSP-like" evidence="2">
    <location>
        <begin position="365"/>
        <end position="474"/>
    </location>
</feature>
<dbReference type="GO" id="GO:0019988">
    <property type="term" value="P:charged-tRNA amino acid modification"/>
    <property type="evidence" value="ECO:0007669"/>
    <property type="project" value="InterPro"/>
</dbReference>
<feature type="region of interest" description="Disordered" evidence="1">
    <location>
        <begin position="343"/>
        <end position="363"/>
    </location>
</feature>
<proteinExistence type="predicted"/>
<evidence type="ECO:0000256" key="1">
    <source>
        <dbReference type="SAM" id="MobiDB-lite"/>
    </source>
</evidence>
<protein>
    <submittedName>
        <fullName evidence="4">Initiator tRNA phosphoribosyl transferase</fullName>
    </submittedName>
</protein>
<gene>
    <name evidence="4" type="ORF">OH76DRAFT_1455992</name>
</gene>
<dbReference type="EMBL" id="KZ857406">
    <property type="protein sequence ID" value="RDX49342.1"/>
    <property type="molecule type" value="Genomic_DNA"/>
</dbReference>
<evidence type="ECO:0000313" key="5">
    <source>
        <dbReference type="Proteomes" id="UP000256964"/>
    </source>
</evidence>
<sequence>MSFEFDIKQANAEALAYVRKESLDIYNRLHSICEDVQFVGEVHQAYSELPILPNLRCGAWYLDPKIASHEGAYFKSTDGHFGNWSFNLRRPNLHLLPLIAAEGGLVLVDSTRAGKRIPDALSKTIPIWCAVINRAMLLVYPEKAKEEAWNVELYCPPGAVSEQERSQIKACLDGWAEDLSKSSYHLPSLSRPLRPLWITPSTSVFPTLRPLDKLKYSPIVCVSASKQVNEGVERRSHGYSYVQGSGDDHELWGMGLTPKLFWEHKDALLNSVREDLPYVVAKLVAESKVLQDGAVWTTLPTPIAALHGRISIGAVPDMPFELAPSLPNVDRPCSFVVVSATGPSSLPGSDADSDTSDGTSSEPHVLRLRLAEGKKDQLHFLQHVLPASTRYIKDRLAAGDAICVCCDSGRDAGVGIALAAIQLFFDDEGQPLEPGAQAASPSKESIRTRLQWIIASRPAANPSRATLKRVNEFLLSSPSFRRR</sequence>
<dbReference type="InterPro" id="IPR007306">
    <property type="entry name" value="Rit1"/>
</dbReference>
<dbReference type="STRING" id="139420.A0A371DA28"/>
<accession>A0A371DA28</accession>
<name>A0A371DA28_9APHY</name>
<dbReference type="Proteomes" id="UP000256964">
    <property type="component" value="Unassembled WGS sequence"/>
</dbReference>
<dbReference type="InterPro" id="IPR033449">
    <property type="entry name" value="Rit1_N"/>
</dbReference>
<keyword evidence="4" id="KW-0808">Transferase</keyword>
<dbReference type="Pfam" id="PF04179">
    <property type="entry name" value="Init_tRNA_PT"/>
    <property type="match status" value="1"/>
</dbReference>
<feature type="domain" description="Rit1 N-terminal" evidence="3">
    <location>
        <begin position="18"/>
        <end position="284"/>
    </location>
</feature>
<dbReference type="PANTHER" id="PTHR31811">
    <property type="entry name" value="TRNA A64-2'-O-RIBOSYLPHOSPHATE TRANSFERASE"/>
    <property type="match status" value="1"/>
</dbReference>
<reference evidence="4 5" key="1">
    <citation type="journal article" date="2018" name="Biotechnol. Biofuels">
        <title>Integrative visual omics of the white-rot fungus Polyporus brumalis exposes the biotechnological potential of its oxidative enzymes for delignifying raw plant biomass.</title>
        <authorList>
            <person name="Miyauchi S."/>
            <person name="Rancon A."/>
            <person name="Drula E."/>
            <person name="Hage H."/>
            <person name="Chaduli D."/>
            <person name="Favel A."/>
            <person name="Grisel S."/>
            <person name="Henrissat B."/>
            <person name="Herpoel-Gimbert I."/>
            <person name="Ruiz-Duenas F.J."/>
            <person name="Chevret D."/>
            <person name="Hainaut M."/>
            <person name="Lin J."/>
            <person name="Wang M."/>
            <person name="Pangilinan J."/>
            <person name="Lipzen A."/>
            <person name="Lesage-Meessen L."/>
            <person name="Navarro D."/>
            <person name="Riley R."/>
            <person name="Grigoriev I.V."/>
            <person name="Zhou S."/>
            <person name="Raouche S."/>
            <person name="Rosso M.N."/>
        </authorList>
    </citation>
    <scope>NUCLEOTIDE SEQUENCE [LARGE SCALE GENOMIC DNA]</scope>
    <source>
        <strain evidence="4 5">BRFM 1820</strain>
    </source>
</reference>